<name>A0ABP0RG99_9DINO</name>
<evidence type="ECO:0000313" key="3">
    <source>
        <dbReference type="Proteomes" id="UP001642464"/>
    </source>
</evidence>
<feature type="region of interest" description="Disordered" evidence="1">
    <location>
        <begin position="48"/>
        <end position="67"/>
    </location>
</feature>
<protein>
    <submittedName>
        <fullName evidence="2">Uncharacterized protein</fullName>
    </submittedName>
</protein>
<dbReference type="EMBL" id="CAXAMM010041239">
    <property type="protein sequence ID" value="CAK9098182.1"/>
    <property type="molecule type" value="Genomic_DNA"/>
</dbReference>
<keyword evidence="3" id="KW-1185">Reference proteome</keyword>
<sequence length="67" mass="7833">MWRWVSYEELCEAWVQKHYDAVGEELGDFLGLKGTALSRAFRYFKPSQKEPAARPRKWRRGTAVQGS</sequence>
<evidence type="ECO:0000256" key="1">
    <source>
        <dbReference type="SAM" id="MobiDB-lite"/>
    </source>
</evidence>
<organism evidence="2 3">
    <name type="scientific">Durusdinium trenchii</name>
    <dbReference type="NCBI Taxonomy" id="1381693"/>
    <lineage>
        <taxon>Eukaryota</taxon>
        <taxon>Sar</taxon>
        <taxon>Alveolata</taxon>
        <taxon>Dinophyceae</taxon>
        <taxon>Suessiales</taxon>
        <taxon>Symbiodiniaceae</taxon>
        <taxon>Durusdinium</taxon>
    </lineage>
</organism>
<reference evidence="2 3" key="1">
    <citation type="submission" date="2024-02" db="EMBL/GenBank/DDBJ databases">
        <authorList>
            <person name="Chen Y."/>
            <person name="Shah S."/>
            <person name="Dougan E. K."/>
            <person name="Thang M."/>
            <person name="Chan C."/>
        </authorList>
    </citation>
    <scope>NUCLEOTIDE SEQUENCE [LARGE SCALE GENOMIC DNA]</scope>
</reference>
<accession>A0ABP0RG99</accession>
<evidence type="ECO:0000313" key="2">
    <source>
        <dbReference type="EMBL" id="CAK9098182.1"/>
    </source>
</evidence>
<dbReference type="Proteomes" id="UP001642464">
    <property type="component" value="Unassembled WGS sequence"/>
</dbReference>
<comment type="caution">
    <text evidence="2">The sequence shown here is derived from an EMBL/GenBank/DDBJ whole genome shotgun (WGS) entry which is preliminary data.</text>
</comment>
<proteinExistence type="predicted"/>
<gene>
    <name evidence="2" type="ORF">SCF082_LOCUS46033</name>
</gene>